<accession>A0A2H3DN89</accession>
<protein>
    <submittedName>
        <fullName evidence="1">Uncharacterized protein</fullName>
    </submittedName>
</protein>
<evidence type="ECO:0000313" key="2">
    <source>
        <dbReference type="Proteomes" id="UP000217790"/>
    </source>
</evidence>
<dbReference type="InParanoid" id="A0A2H3DN89"/>
<dbReference type="Proteomes" id="UP000217790">
    <property type="component" value="Unassembled WGS sequence"/>
</dbReference>
<dbReference type="EMBL" id="KZ293665">
    <property type="protein sequence ID" value="PBK90547.1"/>
    <property type="molecule type" value="Genomic_DNA"/>
</dbReference>
<sequence length="191" mass="22208">MTQMVNVLGAEMEIGAPMICSYLLGLPDHYTNQIFTTFYWKSFKNDSVIGVSPVEDYIHHATGLEHICHRVSNGKPIDEPDQLDVYNDTDSKKRVQSKLVKHCFLESHPLYDTHHTVLRPECERSVPNFVGGMLPRKDVGDHEYYCLTMLTLFRPWCWGKDLKIENISWDTSFINFKLLPWQDKIISNFNL</sequence>
<dbReference type="STRING" id="47427.A0A2H3DN89"/>
<dbReference type="OrthoDB" id="3259294at2759"/>
<keyword evidence="2" id="KW-1185">Reference proteome</keyword>
<reference evidence="2" key="1">
    <citation type="journal article" date="2017" name="Nat. Ecol. Evol.">
        <title>Genome expansion and lineage-specific genetic innovations in the forest pathogenic fungi Armillaria.</title>
        <authorList>
            <person name="Sipos G."/>
            <person name="Prasanna A.N."/>
            <person name="Walter M.C."/>
            <person name="O'Connor E."/>
            <person name="Balint B."/>
            <person name="Krizsan K."/>
            <person name="Kiss B."/>
            <person name="Hess J."/>
            <person name="Varga T."/>
            <person name="Slot J."/>
            <person name="Riley R."/>
            <person name="Boka B."/>
            <person name="Rigling D."/>
            <person name="Barry K."/>
            <person name="Lee J."/>
            <person name="Mihaltcheva S."/>
            <person name="LaButti K."/>
            <person name="Lipzen A."/>
            <person name="Waldron R."/>
            <person name="Moloney N.M."/>
            <person name="Sperisen C."/>
            <person name="Kredics L."/>
            <person name="Vagvoelgyi C."/>
            <person name="Patrignani A."/>
            <person name="Fitzpatrick D."/>
            <person name="Nagy I."/>
            <person name="Doyle S."/>
            <person name="Anderson J.B."/>
            <person name="Grigoriev I.V."/>
            <person name="Gueldener U."/>
            <person name="Muensterkoetter M."/>
            <person name="Nagy L.G."/>
        </authorList>
    </citation>
    <scope>NUCLEOTIDE SEQUENCE [LARGE SCALE GENOMIC DNA]</scope>
    <source>
        <strain evidence="2">Ar21-2</strain>
    </source>
</reference>
<proteinExistence type="predicted"/>
<name>A0A2H3DN89_ARMGA</name>
<evidence type="ECO:0000313" key="1">
    <source>
        <dbReference type="EMBL" id="PBK90547.1"/>
    </source>
</evidence>
<organism evidence="1 2">
    <name type="scientific">Armillaria gallica</name>
    <name type="common">Bulbous honey fungus</name>
    <name type="synonym">Armillaria bulbosa</name>
    <dbReference type="NCBI Taxonomy" id="47427"/>
    <lineage>
        <taxon>Eukaryota</taxon>
        <taxon>Fungi</taxon>
        <taxon>Dikarya</taxon>
        <taxon>Basidiomycota</taxon>
        <taxon>Agaricomycotina</taxon>
        <taxon>Agaricomycetes</taxon>
        <taxon>Agaricomycetidae</taxon>
        <taxon>Agaricales</taxon>
        <taxon>Marasmiineae</taxon>
        <taxon>Physalacriaceae</taxon>
        <taxon>Armillaria</taxon>
    </lineage>
</organism>
<gene>
    <name evidence="1" type="ORF">ARMGADRAFT_1046901</name>
</gene>
<dbReference type="AlphaFoldDB" id="A0A2H3DN89"/>